<dbReference type="PANTHER" id="PTHR43537:SF5">
    <property type="entry name" value="UXU OPERON TRANSCRIPTIONAL REGULATOR"/>
    <property type="match status" value="1"/>
</dbReference>
<sequence>MSGLAVTPISTTEAVVVSLREKILDGAIEPGQPLPEADLTREFGVARPTVRAAIQTLCHEGLLKRERNRSAFVPLLSREEVLDLFSVRIPIERLIVRELLTRGGSLDEVHAALGPLTELRTDSPWSAVVDADMGFHGALARAVGSPRLERLYLSMSGEIRLCIAQLRPSWASPAALGAEHRDLLAVIERGDVAEAEARMTAHLDRAVHDLTD</sequence>
<dbReference type="InterPro" id="IPR011711">
    <property type="entry name" value="GntR_C"/>
</dbReference>
<protein>
    <submittedName>
        <fullName evidence="5">GntR family transcriptional regulator</fullName>
    </submittedName>
</protein>
<dbReference type="Proteomes" id="UP000278962">
    <property type="component" value="Unassembled WGS sequence"/>
</dbReference>
<dbReference type="OrthoDB" id="5182935at2"/>
<evidence type="ECO:0000256" key="1">
    <source>
        <dbReference type="ARBA" id="ARBA00023015"/>
    </source>
</evidence>
<comment type="caution">
    <text evidence="5">The sequence shown here is derived from an EMBL/GenBank/DDBJ whole genome shotgun (WGS) entry which is preliminary data.</text>
</comment>
<gene>
    <name evidence="5" type="ORF">C8N24_4736</name>
</gene>
<name>A0A660KYD6_9ACTN</name>
<keyword evidence="2" id="KW-0238">DNA-binding</keyword>
<dbReference type="PROSITE" id="PS50949">
    <property type="entry name" value="HTH_GNTR"/>
    <property type="match status" value="1"/>
</dbReference>
<dbReference type="GO" id="GO:0003700">
    <property type="term" value="F:DNA-binding transcription factor activity"/>
    <property type="evidence" value="ECO:0007669"/>
    <property type="project" value="InterPro"/>
</dbReference>
<accession>A0A660KYD6</accession>
<dbReference type="InterPro" id="IPR036390">
    <property type="entry name" value="WH_DNA-bd_sf"/>
</dbReference>
<evidence type="ECO:0000313" key="6">
    <source>
        <dbReference type="Proteomes" id="UP000278962"/>
    </source>
</evidence>
<dbReference type="EMBL" id="RBIL01000002">
    <property type="protein sequence ID" value="RKQ86721.1"/>
    <property type="molecule type" value="Genomic_DNA"/>
</dbReference>
<dbReference type="GO" id="GO:0003677">
    <property type="term" value="F:DNA binding"/>
    <property type="evidence" value="ECO:0007669"/>
    <property type="project" value="UniProtKB-KW"/>
</dbReference>
<feature type="domain" description="HTH gntR-type" evidence="4">
    <location>
        <begin position="9"/>
        <end position="76"/>
    </location>
</feature>
<evidence type="ECO:0000259" key="4">
    <source>
        <dbReference type="PROSITE" id="PS50949"/>
    </source>
</evidence>
<evidence type="ECO:0000256" key="3">
    <source>
        <dbReference type="ARBA" id="ARBA00023163"/>
    </source>
</evidence>
<evidence type="ECO:0000256" key="2">
    <source>
        <dbReference type="ARBA" id="ARBA00023125"/>
    </source>
</evidence>
<keyword evidence="3" id="KW-0804">Transcription</keyword>
<organism evidence="5 6">
    <name type="scientific">Solirubrobacter pauli</name>
    <dbReference type="NCBI Taxonomy" id="166793"/>
    <lineage>
        <taxon>Bacteria</taxon>
        <taxon>Bacillati</taxon>
        <taxon>Actinomycetota</taxon>
        <taxon>Thermoleophilia</taxon>
        <taxon>Solirubrobacterales</taxon>
        <taxon>Solirubrobacteraceae</taxon>
        <taxon>Solirubrobacter</taxon>
    </lineage>
</organism>
<dbReference type="RefSeq" id="WP_121254691.1">
    <property type="nucleotide sequence ID" value="NZ_RBIL01000002.1"/>
</dbReference>
<reference evidence="5 6" key="1">
    <citation type="submission" date="2018-10" db="EMBL/GenBank/DDBJ databases">
        <title>Genomic Encyclopedia of Archaeal and Bacterial Type Strains, Phase II (KMG-II): from individual species to whole genera.</title>
        <authorList>
            <person name="Goeker M."/>
        </authorList>
    </citation>
    <scope>NUCLEOTIDE SEQUENCE [LARGE SCALE GENOMIC DNA]</scope>
    <source>
        <strain evidence="5 6">DSM 14954</strain>
    </source>
</reference>
<dbReference type="Pfam" id="PF07729">
    <property type="entry name" value="FCD"/>
    <property type="match status" value="1"/>
</dbReference>
<keyword evidence="6" id="KW-1185">Reference proteome</keyword>
<proteinExistence type="predicted"/>
<evidence type="ECO:0000313" key="5">
    <source>
        <dbReference type="EMBL" id="RKQ86721.1"/>
    </source>
</evidence>
<keyword evidence="1" id="KW-0805">Transcription regulation</keyword>
<dbReference type="AlphaFoldDB" id="A0A660KYD6"/>
<dbReference type="SUPFAM" id="SSF46785">
    <property type="entry name" value="Winged helix' DNA-binding domain"/>
    <property type="match status" value="1"/>
</dbReference>
<dbReference type="Gene3D" id="1.20.120.530">
    <property type="entry name" value="GntR ligand-binding domain-like"/>
    <property type="match status" value="1"/>
</dbReference>
<dbReference type="SUPFAM" id="SSF48008">
    <property type="entry name" value="GntR ligand-binding domain-like"/>
    <property type="match status" value="1"/>
</dbReference>
<dbReference type="SMART" id="SM00345">
    <property type="entry name" value="HTH_GNTR"/>
    <property type="match status" value="1"/>
</dbReference>
<dbReference type="PANTHER" id="PTHR43537">
    <property type="entry name" value="TRANSCRIPTIONAL REGULATOR, GNTR FAMILY"/>
    <property type="match status" value="1"/>
</dbReference>
<dbReference type="CDD" id="cd07377">
    <property type="entry name" value="WHTH_GntR"/>
    <property type="match status" value="1"/>
</dbReference>
<dbReference type="InterPro" id="IPR008920">
    <property type="entry name" value="TF_FadR/GntR_C"/>
</dbReference>
<dbReference type="Pfam" id="PF00392">
    <property type="entry name" value="GntR"/>
    <property type="match status" value="1"/>
</dbReference>
<dbReference type="InterPro" id="IPR036388">
    <property type="entry name" value="WH-like_DNA-bd_sf"/>
</dbReference>
<dbReference type="Gene3D" id="1.10.10.10">
    <property type="entry name" value="Winged helix-like DNA-binding domain superfamily/Winged helix DNA-binding domain"/>
    <property type="match status" value="1"/>
</dbReference>
<dbReference type="InterPro" id="IPR000524">
    <property type="entry name" value="Tscrpt_reg_HTH_GntR"/>
</dbReference>
<dbReference type="SMART" id="SM00895">
    <property type="entry name" value="FCD"/>
    <property type="match status" value="1"/>
</dbReference>